<comment type="subcellular location">
    <subcellularLocation>
        <location evidence="2">Cytoplasm</location>
        <location evidence="2">Cytoskeleton</location>
        <location evidence="2">Microtubule organizing center</location>
        <location evidence="2">Centrosome</location>
    </subcellularLocation>
    <subcellularLocation>
        <location evidence="3">Cytoplasm</location>
        <location evidence="3">Perinuclear region</location>
    </subcellularLocation>
</comment>
<dbReference type="Gene3D" id="3.30.40.10">
    <property type="entry name" value="Zinc/RING finger domain, C3HC4 (zinc finger)"/>
    <property type="match status" value="1"/>
</dbReference>
<accession>A0AAD9V9B1</accession>
<dbReference type="SUPFAM" id="SSF143791">
    <property type="entry name" value="DUSP-like"/>
    <property type="match status" value="2"/>
</dbReference>
<feature type="region of interest" description="Disordered" evidence="14">
    <location>
        <begin position="234"/>
        <end position="318"/>
    </location>
</feature>
<dbReference type="PROSITE" id="PS00973">
    <property type="entry name" value="USP_2"/>
    <property type="match status" value="1"/>
</dbReference>
<dbReference type="GO" id="GO:0016579">
    <property type="term" value="P:protein deubiquitination"/>
    <property type="evidence" value="ECO:0007669"/>
    <property type="project" value="InterPro"/>
</dbReference>
<dbReference type="PANTHER" id="PTHR21646:SF86">
    <property type="entry name" value="UBIQUITIN CARBOXYL-TERMINAL HYDROLASE"/>
    <property type="match status" value="1"/>
</dbReference>
<dbReference type="InterPro" id="IPR018200">
    <property type="entry name" value="USP_CS"/>
</dbReference>
<dbReference type="Gene3D" id="3.30.2230.10">
    <property type="entry name" value="DUSP-like"/>
    <property type="match status" value="2"/>
</dbReference>
<keyword evidence="9 12" id="KW-0863">Zinc-finger</keyword>
<feature type="region of interest" description="Disordered" evidence="14">
    <location>
        <begin position="891"/>
        <end position="914"/>
    </location>
</feature>
<feature type="domain" description="UBP-type" evidence="16">
    <location>
        <begin position="2"/>
        <end position="108"/>
    </location>
</feature>
<reference evidence="18" key="2">
    <citation type="journal article" date="2023" name="Science">
        <title>Genomic signatures of disease resistance in endangered staghorn corals.</title>
        <authorList>
            <person name="Vollmer S.V."/>
            <person name="Selwyn J.D."/>
            <person name="Despard B.A."/>
            <person name="Roesel C.L."/>
        </authorList>
    </citation>
    <scope>NUCLEOTIDE SEQUENCE</scope>
    <source>
        <strain evidence="18">K2</strain>
    </source>
</reference>
<keyword evidence="7" id="KW-0479">Metal-binding</keyword>
<keyword evidence="11" id="KW-0206">Cytoskeleton</keyword>
<keyword evidence="13" id="KW-0645">Protease</keyword>
<reference evidence="18" key="1">
    <citation type="journal article" date="2023" name="G3 (Bethesda)">
        <title>Whole genome assembly and annotation of the endangered Caribbean coral Acropora cervicornis.</title>
        <authorList>
            <person name="Selwyn J.D."/>
            <person name="Vollmer S.V."/>
        </authorList>
    </citation>
    <scope>NUCLEOTIDE SEQUENCE</scope>
    <source>
        <strain evidence="18">K2</strain>
    </source>
</reference>
<evidence type="ECO:0000256" key="9">
    <source>
        <dbReference type="ARBA" id="ARBA00022771"/>
    </source>
</evidence>
<keyword evidence="13" id="KW-0788">Thiol protease</keyword>
<dbReference type="SUPFAM" id="SSF54001">
    <property type="entry name" value="Cysteine proteinases"/>
    <property type="match status" value="1"/>
</dbReference>
<comment type="catalytic activity">
    <reaction evidence="1 13">
        <text>Thiol-dependent hydrolysis of ester, thioester, amide, peptide and isopeptide bonds formed by the C-terminal Gly of ubiquitin (a 76-residue protein attached to proteins as an intracellular targeting signal).</text>
        <dbReference type="EC" id="3.4.19.12"/>
    </reaction>
</comment>
<dbReference type="PROSITE" id="PS50271">
    <property type="entry name" value="ZF_UBP"/>
    <property type="match status" value="1"/>
</dbReference>
<evidence type="ECO:0000256" key="14">
    <source>
        <dbReference type="SAM" id="MobiDB-lite"/>
    </source>
</evidence>
<name>A0AAD9V9B1_ACRCE</name>
<sequence>MPACPHLVSVEEINAEEIRRKMTEEHCNRCEKSGSDLWVCLQRCCSFVGCGRFGNNHIELHSQEENHTLCLHLHDFRMWCFSCQGEVSQPSDVSGAVNGDMDRPKAHEVLDMEDAIELEKGLKPRGLCGLANIGNTCYMNAALQALSNCPPLTQYFLECSSFSKEVKNTAVCKNYSLLINDIWSRKRPKYVVPSQLLRSVRLVNLQFRGYGQQDAQEFLRCIMDQLHEELKRPVPSLTVDPVSCGSDDDNDDRNHQNKRLLGGTSLAPNGNLHDGDNDVDMYSDSGDDSADGKPLNVDTSEEQQMTANVNSVDPEDVSVSVEDEPMSDAQSEHNDQCYEVMDADDRALIKEEKPVGQTANEKGNHSLPLEQPPKLPKVTESSKKKEPVIYSSIVTDLFDGTIQSSVQCLTCHRVSSRAETFQDVSLPIPGKDELTVLHSSQCSPLTSCSSLMDRSQEKSWLTTIIHWLKSISNMYRWFVGPQVTLHDCLSAFFSADELKGDNMYSCEKCKKLRNGVKLCKVMHLPEILCIHLKRFKHEMYFSSKINHFISFPLTGLDMKHFVVKDFTKLDPNYSCTTYDLVAVITHHGSVGAGHYVSFAKNYINGKWYEFNDSWVSEVPDSYVLNVEAYVLFYRKSSEEATKERQMVYNLFKESQPNESRYFVSKKWLTKFQSCMEPGPITNSDFLCPHGGVNPLNIERIQDITTPLPESVWSHLLARDINTTNWLIRDPRNGQPIVGLIALDRALQRHRHGKLSRVVDPFKQLALLPRFGGGPQAKSLNVCRHCKRAQDELERKRETEMETFKRLNHDHPANENVDTYCISMRWFRQWEMFVKGQEQDPPGPIDNSNILFMKGNTRVLRSNSEHGQLSQETWRFLYDIYGGGPVFCMEGKKEVEEKQDQKEQDEQLQQGQSHY</sequence>
<dbReference type="PANTHER" id="PTHR21646">
    <property type="entry name" value="UBIQUITIN CARBOXYL-TERMINAL HYDROLASE"/>
    <property type="match status" value="1"/>
</dbReference>
<feature type="compositionally biased region" description="Basic and acidic residues" evidence="14">
    <location>
        <begin position="891"/>
        <end position="904"/>
    </location>
</feature>
<dbReference type="GO" id="GO:0048471">
    <property type="term" value="C:perinuclear region of cytoplasm"/>
    <property type="evidence" value="ECO:0007669"/>
    <property type="project" value="UniProtKB-SubCell"/>
</dbReference>
<evidence type="ECO:0000256" key="8">
    <source>
        <dbReference type="ARBA" id="ARBA00022737"/>
    </source>
</evidence>
<dbReference type="PROSITE" id="PS51283">
    <property type="entry name" value="DUSP"/>
    <property type="match status" value="2"/>
</dbReference>
<keyword evidence="19" id="KW-1185">Reference proteome</keyword>
<proteinExistence type="inferred from homology"/>
<evidence type="ECO:0000256" key="5">
    <source>
        <dbReference type="ARBA" id="ARBA00022490"/>
    </source>
</evidence>
<dbReference type="SMART" id="SM00695">
    <property type="entry name" value="DUSP"/>
    <property type="match status" value="2"/>
</dbReference>
<dbReference type="InterPro" id="IPR013083">
    <property type="entry name" value="Znf_RING/FYVE/PHD"/>
</dbReference>
<evidence type="ECO:0000256" key="6">
    <source>
        <dbReference type="ARBA" id="ARBA00022583"/>
    </source>
</evidence>
<feature type="domain" description="DUSP" evidence="17">
    <location>
        <begin position="638"/>
        <end position="731"/>
    </location>
</feature>
<dbReference type="InterPro" id="IPR006615">
    <property type="entry name" value="Pept_C19_DUSP"/>
</dbReference>
<dbReference type="EC" id="3.4.19.12" evidence="13"/>
<dbReference type="Pfam" id="PF00443">
    <property type="entry name" value="UCH"/>
    <property type="match status" value="1"/>
</dbReference>
<dbReference type="GO" id="GO:0006508">
    <property type="term" value="P:proteolysis"/>
    <property type="evidence" value="ECO:0007669"/>
    <property type="project" value="UniProtKB-KW"/>
</dbReference>
<dbReference type="GO" id="GO:0008270">
    <property type="term" value="F:zinc ion binding"/>
    <property type="evidence" value="ECO:0007669"/>
    <property type="project" value="UniProtKB-KW"/>
</dbReference>
<feature type="region of interest" description="Disordered" evidence="14">
    <location>
        <begin position="356"/>
        <end position="382"/>
    </location>
</feature>
<dbReference type="CDD" id="cd02674">
    <property type="entry name" value="Peptidase_C19R"/>
    <property type="match status" value="1"/>
</dbReference>
<dbReference type="SUPFAM" id="SSF57850">
    <property type="entry name" value="RING/U-box"/>
    <property type="match status" value="1"/>
</dbReference>
<evidence type="ECO:0000256" key="12">
    <source>
        <dbReference type="PROSITE-ProRule" id="PRU00502"/>
    </source>
</evidence>
<comment type="similarity">
    <text evidence="4">Belongs to the peptidase C19 family. USP20/USP33 subfamily.</text>
</comment>
<evidence type="ECO:0000256" key="7">
    <source>
        <dbReference type="ARBA" id="ARBA00022723"/>
    </source>
</evidence>
<evidence type="ECO:0000259" key="15">
    <source>
        <dbReference type="PROSITE" id="PS50235"/>
    </source>
</evidence>
<dbReference type="Pfam" id="PF06337">
    <property type="entry name" value="DUSP"/>
    <property type="match status" value="1"/>
</dbReference>
<dbReference type="PROSITE" id="PS00972">
    <property type="entry name" value="USP_1"/>
    <property type="match status" value="1"/>
</dbReference>
<evidence type="ECO:0000256" key="13">
    <source>
        <dbReference type="RuleBase" id="RU366025"/>
    </source>
</evidence>
<dbReference type="PROSITE" id="PS50235">
    <property type="entry name" value="USP_3"/>
    <property type="match status" value="1"/>
</dbReference>
<evidence type="ECO:0000256" key="1">
    <source>
        <dbReference type="ARBA" id="ARBA00000707"/>
    </source>
</evidence>
<protein>
    <recommendedName>
        <fullName evidence="13">Ubiquitin carboxyl-terminal hydrolase</fullName>
        <ecNumber evidence="13">3.4.19.12</ecNumber>
    </recommendedName>
</protein>
<evidence type="ECO:0000256" key="10">
    <source>
        <dbReference type="ARBA" id="ARBA00022833"/>
    </source>
</evidence>
<keyword evidence="13 18" id="KW-0378">Hydrolase</keyword>
<evidence type="ECO:0000256" key="4">
    <source>
        <dbReference type="ARBA" id="ARBA00008269"/>
    </source>
</evidence>
<feature type="domain" description="DUSP" evidence="17">
    <location>
        <begin position="790"/>
        <end position="892"/>
    </location>
</feature>
<dbReference type="InterPro" id="IPR001394">
    <property type="entry name" value="Peptidase_C19_UCH"/>
</dbReference>
<keyword evidence="8" id="KW-0677">Repeat</keyword>
<evidence type="ECO:0000256" key="2">
    <source>
        <dbReference type="ARBA" id="ARBA00004300"/>
    </source>
</evidence>
<dbReference type="EMBL" id="JARQWQ010000018">
    <property type="protein sequence ID" value="KAK2566028.1"/>
    <property type="molecule type" value="Genomic_DNA"/>
</dbReference>
<feature type="domain" description="USP" evidence="15">
    <location>
        <begin position="128"/>
        <end position="636"/>
    </location>
</feature>
<keyword evidence="10" id="KW-0862">Zinc</keyword>
<keyword evidence="6" id="KW-0254">Endocytosis</keyword>
<dbReference type="Proteomes" id="UP001249851">
    <property type="component" value="Unassembled WGS sequence"/>
</dbReference>
<dbReference type="InterPro" id="IPR038765">
    <property type="entry name" value="Papain-like_cys_pep_sf"/>
</dbReference>
<dbReference type="SMART" id="SM00290">
    <property type="entry name" value="ZnF_UBP"/>
    <property type="match status" value="1"/>
</dbReference>
<dbReference type="InterPro" id="IPR050185">
    <property type="entry name" value="Ub_carboxyl-term_hydrolase"/>
</dbReference>
<keyword evidence="5" id="KW-0963">Cytoplasm</keyword>
<evidence type="ECO:0000259" key="17">
    <source>
        <dbReference type="PROSITE" id="PS51283"/>
    </source>
</evidence>
<organism evidence="18 19">
    <name type="scientific">Acropora cervicornis</name>
    <name type="common">Staghorn coral</name>
    <dbReference type="NCBI Taxonomy" id="6130"/>
    <lineage>
        <taxon>Eukaryota</taxon>
        <taxon>Metazoa</taxon>
        <taxon>Cnidaria</taxon>
        <taxon>Anthozoa</taxon>
        <taxon>Hexacorallia</taxon>
        <taxon>Scleractinia</taxon>
        <taxon>Astrocoeniina</taxon>
        <taxon>Acroporidae</taxon>
        <taxon>Acropora</taxon>
    </lineage>
</organism>
<gene>
    <name evidence="18" type="ORF">P5673_010351</name>
</gene>
<keyword evidence="13" id="KW-0833">Ubl conjugation pathway</keyword>
<dbReference type="InterPro" id="IPR028889">
    <property type="entry name" value="USP"/>
</dbReference>
<evidence type="ECO:0000256" key="3">
    <source>
        <dbReference type="ARBA" id="ARBA00004556"/>
    </source>
</evidence>
<comment type="caution">
    <text evidence="18">The sequence shown here is derived from an EMBL/GenBank/DDBJ whole genome shotgun (WGS) entry which is preliminary data.</text>
</comment>
<dbReference type="AlphaFoldDB" id="A0AAD9V9B1"/>
<evidence type="ECO:0000259" key="16">
    <source>
        <dbReference type="PROSITE" id="PS50271"/>
    </source>
</evidence>
<feature type="compositionally biased region" description="Acidic residues" evidence="14">
    <location>
        <begin position="277"/>
        <end position="289"/>
    </location>
</feature>
<evidence type="ECO:0000256" key="11">
    <source>
        <dbReference type="ARBA" id="ARBA00023212"/>
    </source>
</evidence>
<dbReference type="GO" id="GO:0006897">
    <property type="term" value="P:endocytosis"/>
    <property type="evidence" value="ECO:0007669"/>
    <property type="project" value="UniProtKB-KW"/>
</dbReference>
<dbReference type="InterPro" id="IPR035927">
    <property type="entry name" value="DUSP-like_sf"/>
</dbReference>
<dbReference type="GO" id="GO:0005813">
    <property type="term" value="C:centrosome"/>
    <property type="evidence" value="ECO:0007669"/>
    <property type="project" value="UniProtKB-SubCell"/>
</dbReference>
<dbReference type="GO" id="GO:0004843">
    <property type="term" value="F:cysteine-type deubiquitinase activity"/>
    <property type="evidence" value="ECO:0007669"/>
    <property type="project" value="UniProtKB-UniRule"/>
</dbReference>
<evidence type="ECO:0000313" key="18">
    <source>
        <dbReference type="EMBL" id="KAK2566028.1"/>
    </source>
</evidence>
<dbReference type="Gene3D" id="3.90.70.10">
    <property type="entry name" value="Cysteine proteinases"/>
    <property type="match status" value="2"/>
</dbReference>
<dbReference type="InterPro" id="IPR001607">
    <property type="entry name" value="Znf_UBP"/>
</dbReference>
<dbReference type="Pfam" id="PF02148">
    <property type="entry name" value="zf-UBP"/>
    <property type="match status" value="1"/>
</dbReference>
<evidence type="ECO:0000313" key="19">
    <source>
        <dbReference type="Proteomes" id="UP001249851"/>
    </source>
</evidence>